<reference evidence="5" key="1">
    <citation type="journal article" date="2020" name="Stud. Mycol.">
        <title>101 Dothideomycetes genomes: a test case for predicting lifestyles and emergence of pathogens.</title>
        <authorList>
            <person name="Haridas S."/>
            <person name="Albert R."/>
            <person name="Binder M."/>
            <person name="Bloem J."/>
            <person name="Labutti K."/>
            <person name="Salamov A."/>
            <person name="Andreopoulos B."/>
            <person name="Baker S."/>
            <person name="Barry K."/>
            <person name="Bills G."/>
            <person name="Bluhm B."/>
            <person name="Cannon C."/>
            <person name="Castanera R."/>
            <person name="Culley D."/>
            <person name="Daum C."/>
            <person name="Ezra D."/>
            <person name="Gonzalez J."/>
            <person name="Henrissat B."/>
            <person name="Kuo A."/>
            <person name="Liang C."/>
            <person name="Lipzen A."/>
            <person name="Lutzoni F."/>
            <person name="Magnuson J."/>
            <person name="Mondo S."/>
            <person name="Nolan M."/>
            <person name="Ohm R."/>
            <person name="Pangilinan J."/>
            <person name="Park H.-J."/>
            <person name="Ramirez L."/>
            <person name="Alfaro M."/>
            <person name="Sun H."/>
            <person name="Tritt A."/>
            <person name="Yoshinaga Y."/>
            <person name="Zwiers L.-H."/>
            <person name="Turgeon B."/>
            <person name="Goodwin S."/>
            <person name="Spatafora J."/>
            <person name="Crous P."/>
            <person name="Grigoriev I."/>
        </authorList>
    </citation>
    <scope>NUCLEOTIDE SEQUENCE</scope>
    <source>
        <strain evidence="5">CBS 675.92</strain>
    </source>
</reference>
<evidence type="ECO:0000256" key="1">
    <source>
        <dbReference type="ARBA" id="ARBA00022574"/>
    </source>
</evidence>
<feature type="repeat" description="WD" evidence="3">
    <location>
        <begin position="745"/>
        <end position="786"/>
    </location>
</feature>
<dbReference type="PANTHER" id="PTHR10039">
    <property type="entry name" value="AMELOGENIN"/>
    <property type="match status" value="1"/>
</dbReference>
<dbReference type="Pfam" id="PF24883">
    <property type="entry name" value="NPHP3_N"/>
    <property type="match status" value="1"/>
</dbReference>
<dbReference type="PROSITE" id="PS00678">
    <property type="entry name" value="WD_REPEATS_1"/>
    <property type="match status" value="1"/>
</dbReference>
<accession>A0A6A5U5Z3</accession>
<dbReference type="Pfam" id="PF17111">
    <property type="entry name" value="PigL_N"/>
    <property type="match status" value="1"/>
</dbReference>
<keyword evidence="6" id="KW-1185">Reference proteome</keyword>
<dbReference type="OrthoDB" id="674604at2759"/>
<dbReference type="EMBL" id="ML976985">
    <property type="protein sequence ID" value="KAF1959379.1"/>
    <property type="molecule type" value="Genomic_DNA"/>
</dbReference>
<name>A0A6A5U5Z3_9PLEO</name>
<dbReference type="AlphaFoldDB" id="A0A6A5U5Z3"/>
<dbReference type="InterPro" id="IPR027417">
    <property type="entry name" value="P-loop_NTPase"/>
</dbReference>
<evidence type="ECO:0000256" key="3">
    <source>
        <dbReference type="PROSITE-ProRule" id="PRU00221"/>
    </source>
</evidence>
<dbReference type="PROSITE" id="PS50294">
    <property type="entry name" value="WD_REPEATS_REGION"/>
    <property type="match status" value="1"/>
</dbReference>
<dbReference type="Gene3D" id="2.130.10.10">
    <property type="entry name" value="YVTN repeat-like/Quinoprotein amine dehydrogenase"/>
    <property type="match status" value="2"/>
</dbReference>
<feature type="domain" description="NACHT" evidence="4">
    <location>
        <begin position="201"/>
        <end position="350"/>
    </location>
</feature>
<proteinExistence type="predicted"/>
<protein>
    <recommendedName>
        <fullName evidence="4">NACHT domain-containing protein</fullName>
    </recommendedName>
</protein>
<feature type="repeat" description="WD" evidence="3">
    <location>
        <begin position="792"/>
        <end position="817"/>
    </location>
</feature>
<dbReference type="Proteomes" id="UP000800035">
    <property type="component" value="Unassembled WGS sequence"/>
</dbReference>
<evidence type="ECO:0000313" key="5">
    <source>
        <dbReference type="EMBL" id="KAF1959379.1"/>
    </source>
</evidence>
<dbReference type="InterPro" id="IPR031348">
    <property type="entry name" value="PigL_N"/>
</dbReference>
<dbReference type="InterPro" id="IPR036322">
    <property type="entry name" value="WD40_repeat_dom_sf"/>
</dbReference>
<sequence length="914" mass="102026">MDGLSGAASVIAVVDISAKVASLCLQYSVEVKHAKGDIERLHRKVNDTKIILKKLQQLLDKQGKSQLPTTNTLLDPLQTCSQELKELEATLQAKLEPSGRRKAMQRFGLRALKWPLTSKEVEKTVQNLKKYGHTFSLALQVDQTVLMADISQQLDLTKLPIATGASFNSHADEHNARCLPNTRTDLLKNIADWAKNKDGKPIFWLCGMAGTGKSTIARTAAQSFTKNGQLGASFFFKKGEGERGNASRFFSTIATDLVAREPGMLPGIRRALNEDSALSHKALKDQFEKLILHPLSGTQQTHSTTAARVIVIDALDECERENDVRVILDLLTQAKDMQSVSLRVLVTSRPELHIRLGFQEMPNGTYQDLILHEVAKNTIEHDIRLFYEHELSMIRRARMLSPDWPTADQIQALVELAVPLFIFAATVCRYIGTKGGHPEGYLSKVLAYQKSTFSQLDRTYLPILEQLLVEQEEDEREAWLQAFRKLVGSIVVLENPLSIGSLAHLLQLPQEEVECRLDALHSVLSVPDSQDVPVRLLHLSFRDFLVDRQRQGKSQFWIDARDTHKSLASYCLELMSGPDGLHQDMWNLLGPGIMRSQIDEGTITGHLSPELQYACRYWVSHLKQSQQKIADGDATHLFLQKHLLHWFEAMSLMRELSRYVHLLTTLQALTTPSGDTVSSFLSDAKRFALRFQSIVADSPLQLYSSALTFAPERSLIRQVFEKQGSQDIKMVSKREIDWDACRSTLEGHSRWVSAVAFSPDGKLVASASDDSTVRLWEAATGAHRSTLEGHTGELVASASRDSTVRLWEAETGAHRSTLEGHSGSVSAVAFSPDGKYIQTDRGDIALSSPIIPSPSVPLPQPSHIFIEDQWISVDQQRLLWLPPEYRPTCSAVNRHMVCLGHSSGRTTLLNFDVP</sequence>
<evidence type="ECO:0000259" key="4">
    <source>
        <dbReference type="PROSITE" id="PS50837"/>
    </source>
</evidence>
<evidence type="ECO:0000256" key="2">
    <source>
        <dbReference type="ARBA" id="ARBA00022737"/>
    </source>
</evidence>
<dbReference type="InterPro" id="IPR007111">
    <property type="entry name" value="NACHT_NTPase"/>
</dbReference>
<keyword evidence="2" id="KW-0677">Repeat</keyword>
<evidence type="ECO:0000313" key="6">
    <source>
        <dbReference type="Proteomes" id="UP000800035"/>
    </source>
</evidence>
<organism evidence="5 6">
    <name type="scientific">Byssothecium circinans</name>
    <dbReference type="NCBI Taxonomy" id="147558"/>
    <lineage>
        <taxon>Eukaryota</taxon>
        <taxon>Fungi</taxon>
        <taxon>Dikarya</taxon>
        <taxon>Ascomycota</taxon>
        <taxon>Pezizomycotina</taxon>
        <taxon>Dothideomycetes</taxon>
        <taxon>Pleosporomycetidae</taxon>
        <taxon>Pleosporales</taxon>
        <taxon>Massarineae</taxon>
        <taxon>Massarinaceae</taxon>
        <taxon>Byssothecium</taxon>
    </lineage>
</organism>
<dbReference type="InterPro" id="IPR019775">
    <property type="entry name" value="WD40_repeat_CS"/>
</dbReference>
<dbReference type="Pfam" id="PF00400">
    <property type="entry name" value="WD40"/>
    <property type="match status" value="3"/>
</dbReference>
<dbReference type="PROSITE" id="PS50837">
    <property type="entry name" value="NACHT"/>
    <property type="match status" value="1"/>
</dbReference>
<dbReference type="PANTHER" id="PTHR10039:SF16">
    <property type="entry name" value="GPI INOSITOL-DEACYLASE"/>
    <property type="match status" value="1"/>
</dbReference>
<gene>
    <name evidence="5" type="ORF">CC80DRAFT_524019</name>
</gene>
<dbReference type="InterPro" id="IPR056884">
    <property type="entry name" value="NPHP3-like_N"/>
</dbReference>
<dbReference type="InterPro" id="IPR001680">
    <property type="entry name" value="WD40_rpt"/>
</dbReference>
<dbReference type="PROSITE" id="PS50082">
    <property type="entry name" value="WD_REPEATS_2"/>
    <property type="match status" value="2"/>
</dbReference>
<dbReference type="Gene3D" id="3.40.50.300">
    <property type="entry name" value="P-loop containing nucleotide triphosphate hydrolases"/>
    <property type="match status" value="1"/>
</dbReference>
<dbReference type="SMART" id="SM00320">
    <property type="entry name" value="WD40"/>
    <property type="match status" value="3"/>
</dbReference>
<dbReference type="SUPFAM" id="SSF52540">
    <property type="entry name" value="P-loop containing nucleoside triphosphate hydrolases"/>
    <property type="match status" value="1"/>
</dbReference>
<dbReference type="SUPFAM" id="SSF50978">
    <property type="entry name" value="WD40 repeat-like"/>
    <property type="match status" value="1"/>
</dbReference>
<keyword evidence="1 3" id="KW-0853">WD repeat</keyword>
<dbReference type="InterPro" id="IPR015943">
    <property type="entry name" value="WD40/YVTN_repeat-like_dom_sf"/>
</dbReference>